<evidence type="ECO:0000256" key="1">
    <source>
        <dbReference type="SAM" id="MobiDB-lite"/>
    </source>
</evidence>
<accession>A0A284S8H3</accession>
<protein>
    <submittedName>
        <fullName evidence="2">Uncharacterized protein</fullName>
    </submittedName>
</protein>
<dbReference type="EMBL" id="FUEG01000042">
    <property type="protein sequence ID" value="SJL17304.1"/>
    <property type="molecule type" value="Genomic_DNA"/>
</dbReference>
<feature type="compositionally biased region" description="Basic and acidic residues" evidence="1">
    <location>
        <begin position="160"/>
        <end position="176"/>
    </location>
</feature>
<organism evidence="2 3">
    <name type="scientific">Armillaria ostoyae</name>
    <name type="common">Armillaria root rot fungus</name>
    <dbReference type="NCBI Taxonomy" id="47428"/>
    <lineage>
        <taxon>Eukaryota</taxon>
        <taxon>Fungi</taxon>
        <taxon>Dikarya</taxon>
        <taxon>Basidiomycota</taxon>
        <taxon>Agaricomycotina</taxon>
        <taxon>Agaricomycetes</taxon>
        <taxon>Agaricomycetidae</taxon>
        <taxon>Agaricales</taxon>
        <taxon>Marasmiineae</taxon>
        <taxon>Physalacriaceae</taxon>
        <taxon>Armillaria</taxon>
    </lineage>
</organism>
<name>A0A284S8H3_ARMOS</name>
<proteinExistence type="predicted"/>
<feature type="compositionally biased region" description="Basic and acidic residues" evidence="1">
    <location>
        <begin position="430"/>
        <end position="443"/>
    </location>
</feature>
<gene>
    <name evidence="2" type="ORF">ARMOST_20853</name>
</gene>
<keyword evidence="3" id="KW-1185">Reference proteome</keyword>
<feature type="compositionally biased region" description="Basic residues" evidence="1">
    <location>
        <begin position="408"/>
        <end position="429"/>
    </location>
</feature>
<evidence type="ECO:0000313" key="3">
    <source>
        <dbReference type="Proteomes" id="UP000219338"/>
    </source>
</evidence>
<feature type="region of interest" description="Disordered" evidence="1">
    <location>
        <begin position="397"/>
        <end position="450"/>
    </location>
</feature>
<feature type="region of interest" description="Disordered" evidence="1">
    <location>
        <begin position="149"/>
        <end position="179"/>
    </location>
</feature>
<sequence length="543" mass="60478">MSTSAAQAIPSLVSLVTHADTVMHHPLELNALLPRIMAYFDEAAKIKFFIKTYYPSVLNEIFFKKFENIMEGCISRFNFRKTWETMLQIESNHIQTFISGHYSISGTQIVDALVTLPPLRIRVDNDIQMLSAPFTPVLATSKEVQTVPTSSDAMSASALKDPEPEIREETPLRDTDAMSPSTVSSADWVLPLLVAMAPAPFIEQFAKKEGTLKDTVEIVTLSAPIAWALLVIRCTLVQLTLPGLYILVVLACMRGPSAISLACLPSVKLVISLFFGNALDAHPEDDEHILGIIDELIDLDPYGTKPLANIPSDPRTKEIVDNAMKYVGTNFGQFPFHGYKSIESLVHMKEAFFQRLKSNTRDLYLDLKMCHVLVQHYRLVMAKLDEAEASTVVKMRNDHRASSSSHNNHGHGWKRKHQRNSRGYGRKQNRAQDKGRGKKDDRKGKGKNHATAHLKKCPGWACKHKDCNYYQEPEDAMQGPCDCGGWGNCGLPACTFNKGSWGQTDEDVNQYQDNNNGYGSYSGSWGNASGSKVSGSKHGRCYY</sequence>
<dbReference type="AlphaFoldDB" id="A0A284S8H3"/>
<reference evidence="3" key="1">
    <citation type="journal article" date="2017" name="Nat. Ecol. Evol.">
        <title>Genome expansion and lineage-specific genetic innovations in the forest pathogenic fungi Armillaria.</title>
        <authorList>
            <person name="Sipos G."/>
            <person name="Prasanna A.N."/>
            <person name="Walter M.C."/>
            <person name="O'Connor E."/>
            <person name="Balint B."/>
            <person name="Krizsan K."/>
            <person name="Kiss B."/>
            <person name="Hess J."/>
            <person name="Varga T."/>
            <person name="Slot J."/>
            <person name="Riley R."/>
            <person name="Boka B."/>
            <person name="Rigling D."/>
            <person name="Barry K."/>
            <person name="Lee J."/>
            <person name="Mihaltcheva S."/>
            <person name="LaButti K."/>
            <person name="Lipzen A."/>
            <person name="Waldron R."/>
            <person name="Moloney N.M."/>
            <person name="Sperisen C."/>
            <person name="Kredics L."/>
            <person name="Vagvoelgyi C."/>
            <person name="Patrignani A."/>
            <person name="Fitzpatrick D."/>
            <person name="Nagy I."/>
            <person name="Doyle S."/>
            <person name="Anderson J.B."/>
            <person name="Grigoriev I.V."/>
            <person name="Gueldener U."/>
            <person name="Muensterkoetter M."/>
            <person name="Nagy L.G."/>
        </authorList>
    </citation>
    <scope>NUCLEOTIDE SEQUENCE [LARGE SCALE GENOMIC DNA]</scope>
    <source>
        <strain evidence="3">C18/9</strain>
    </source>
</reference>
<dbReference type="Proteomes" id="UP000219338">
    <property type="component" value="Unassembled WGS sequence"/>
</dbReference>
<evidence type="ECO:0000313" key="2">
    <source>
        <dbReference type="EMBL" id="SJL17304.1"/>
    </source>
</evidence>